<keyword evidence="1" id="KW-0732">Signal</keyword>
<dbReference type="AlphaFoldDB" id="A0A1T2L668"/>
<dbReference type="Pfam" id="PF01963">
    <property type="entry name" value="TraB_PrgY_gumN"/>
    <property type="match status" value="1"/>
</dbReference>
<reference evidence="2 3" key="1">
    <citation type="submission" date="2016-11" db="EMBL/GenBank/DDBJ databases">
        <title>Mixed transmission modes and dynamic genome evolution in an obligate animal-bacterial symbiosis.</title>
        <authorList>
            <person name="Russell S.L."/>
            <person name="Corbett-Detig R.B."/>
            <person name="Cavanaugh C.M."/>
        </authorList>
    </citation>
    <scope>NUCLEOTIDE SEQUENCE [LARGE SCALE GENOMIC DNA]</scope>
    <source>
        <strain evidence="2">Sveles-Q1</strain>
    </source>
</reference>
<comment type="caution">
    <text evidence="2">The sequence shown here is derived from an EMBL/GenBank/DDBJ whole genome shotgun (WGS) entry which is preliminary data.</text>
</comment>
<dbReference type="InterPro" id="IPR047111">
    <property type="entry name" value="YbaP-like"/>
</dbReference>
<protein>
    <recommendedName>
        <fullName evidence="4">TraB/GumN family protein</fullName>
    </recommendedName>
</protein>
<sequence>MLKRSYSLLILLVSLTSLVHADPALYEKGLLWQVERPGETASFVFGTIHSEDPRVIELPIFVRQSFNHSQRLIMELVPDPQAIASIAGKFQLTGGKTLEPMFDAELYRQAMTIASNFGLPEIAAKRFKPWALATTISIPKPETGLFLDNRLYLMAQRDKKPVFGLESAEEQLNIFDKLSDEDQVTLLRDSVENHPQIAAELEKMLQVYVARDLGALWEIQELAKNDGDADLNERLAKRMVDDRNRLMVTRMTPYLEQGRSFVAVGALHLPGEVGILNLLKQQGYKVSRVY</sequence>
<dbReference type="PANTHER" id="PTHR40590:SF1">
    <property type="entry name" value="CYTOPLASMIC PROTEIN"/>
    <property type="match status" value="1"/>
</dbReference>
<name>A0A1T2L668_9GAMM</name>
<dbReference type="RefSeq" id="WP_078483402.1">
    <property type="nucleotide sequence ID" value="NZ_MPRL01000022.1"/>
</dbReference>
<evidence type="ECO:0000313" key="2">
    <source>
        <dbReference type="EMBL" id="OOZ40552.1"/>
    </source>
</evidence>
<accession>A0A1T2L668</accession>
<dbReference type="EMBL" id="MPRL01000022">
    <property type="protein sequence ID" value="OOZ40552.1"/>
    <property type="molecule type" value="Genomic_DNA"/>
</dbReference>
<dbReference type="Proteomes" id="UP000191110">
    <property type="component" value="Unassembled WGS sequence"/>
</dbReference>
<feature type="signal peptide" evidence="1">
    <location>
        <begin position="1"/>
        <end position="21"/>
    </location>
</feature>
<dbReference type="PANTHER" id="PTHR40590">
    <property type="entry name" value="CYTOPLASMIC PROTEIN-RELATED"/>
    <property type="match status" value="1"/>
</dbReference>
<dbReference type="CDD" id="cd14789">
    <property type="entry name" value="Tiki"/>
    <property type="match status" value="1"/>
</dbReference>
<keyword evidence="3" id="KW-1185">Reference proteome</keyword>
<feature type="chain" id="PRO_5012707345" description="TraB/GumN family protein" evidence="1">
    <location>
        <begin position="22"/>
        <end position="290"/>
    </location>
</feature>
<evidence type="ECO:0000313" key="3">
    <source>
        <dbReference type="Proteomes" id="UP000191110"/>
    </source>
</evidence>
<evidence type="ECO:0008006" key="4">
    <source>
        <dbReference type="Google" id="ProtNLM"/>
    </source>
</evidence>
<organism evidence="2 3">
    <name type="scientific">Solemya pervernicosa gill symbiont</name>
    <dbReference type="NCBI Taxonomy" id="642797"/>
    <lineage>
        <taxon>Bacteria</taxon>
        <taxon>Pseudomonadati</taxon>
        <taxon>Pseudomonadota</taxon>
        <taxon>Gammaproteobacteria</taxon>
        <taxon>sulfur-oxidizing symbionts</taxon>
    </lineage>
</organism>
<dbReference type="InterPro" id="IPR002816">
    <property type="entry name" value="TraB/PrgY/GumN_fam"/>
</dbReference>
<gene>
    <name evidence="2" type="ORF">BOW53_07150</name>
</gene>
<proteinExistence type="predicted"/>
<dbReference type="OrthoDB" id="357294at2"/>
<evidence type="ECO:0000256" key="1">
    <source>
        <dbReference type="SAM" id="SignalP"/>
    </source>
</evidence>